<proteinExistence type="predicted"/>
<dbReference type="CDD" id="cd18500">
    <property type="entry name" value="BACK_IBtk"/>
    <property type="match status" value="1"/>
</dbReference>
<evidence type="ECO:0000313" key="5">
    <source>
        <dbReference type="EMBL" id="PQK17386.1"/>
    </source>
</evidence>
<dbReference type="InterPro" id="IPR000210">
    <property type="entry name" value="BTB/POZ_dom"/>
</dbReference>
<feature type="repeat" description="RCC1" evidence="2">
    <location>
        <begin position="369"/>
        <end position="429"/>
    </location>
</feature>
<dbReference type="InterPro" id="IPR011333">
    <property type="entry name" value="SKP1/BTB/POZ_sf"/>
</dbReference>
<dbReference type="Proteomes" id="UP000237441">
    <property type="component" value="Unassembled WGS sequence"/>
</dbReference>
<organism evidence="5 6">
    <name type="scientific">Beauveria bassiana</name>
    <name type="common">White muscardine disease fungus</name>
    <name type="synonym">Tritirachium shiotae</name>
    <dbReference type="NCBI Taxonomy" id="176275"/>
    <lineage>
        <taxon>Eukaryota</taxon>
        <taxon>Fungi</taxon>
        <taxon>Dikarya</taxon>
        <taxon>Ascomycota</taxon>
        <taxon>Pezizomycotina</taxon>
        <taxon>Sordariomycetes</taxon>
        <taxon>Hypocreomycetidae</taxon>
        <taxon>Hypocreales</taxon>
        <taxon>Cordycipitaceae</taxon>
        <taxon>Beauveria</taxon>
    </lineage>
</organism>
<dbReference type="SUPFAM" id="SSF48403">
    <property type="entry name" value="Ankyrin repeat"/>
    <property type="match status" value="1"/>
</dbReference>
<comment type="caution">
    <text evidence="5">The sequence shown here is derived from an EMBL/GenBank/DDBJ whole genome shotgun (WGS) entry which is preliminary data.</text>
</comment>
<dbReference type="EMBL" id="JRHA01000007">
    <property type="protein sequence ID" value="PQK17386.1"/>
    <property type="molecule type" value="Genomic_DNA"/>
</dbReference>
<feature type="region of interest" description="Disordered" evidence="3">
    <location>
        <begin position="1482"/>
        <end position="1572"/>
    </location>
</feature>
<dbReference type="Gene3D" id="3.30.710.10">
    <property type="entry name" value="Potassium Channel Kv1.1, Chain A"/>
    <property type="match status" value="1"/>
</dbReference>
<name>A0A2S7YMH5_BEABA</name>
<feature type="compositionally biased region" description="Basic and acidic residues" evidence="3">
    <location>
        <begin position="1483"/>
        <end position="1508"/>
    </location>
</feature>
<dbReference type="Gene3D" id="1.25.40.20">
    <property type="entry name" value="Ankyrin repeat-containing domain"/>
    <property type="match status" value="1"/>
</dbReference>
<evidence type="ECO:0000256" key="1">
    <source>
        <dbReference type="ARBA" id="ARBA00022737"/>
    </source>
</evidence>
<evidence type="ECO:0000256" key="3">
    <source>
        <dbReference type="SAM" id="MobiDB-lite"/>
    </source>
</evidence>
<sequence length="1572" mass="172303">MSHLLWKSYWENDVDRFRRLLNPAGSAAPVGSKSPVIASVGWPSPGGFSSSPRLVGKSRKASAKSKDSSNAIGKLEINSRDHAGLTLLLRAASSTDPTARDFVQALVDHPAIDLHVQDPESGWNALHRSLYSGNVSIARIILAKERENILSGTGASMGRVGRLIKTKDHEGNSPFDVYNSTIATRSLNRGQLNEAADNESDSGESTTDYNEIANTTHATSSDQGDELFVFGSNRNMSLGVGDEDDRQYPERIHLWRPDGLLRKFYESYLGEEDAESVASSLEIEDIPILVRSRPLVIQDVVLSKLHSAVLTTDPVSNLFIAGLGRGGRLGLGDENTKFKFVSVQGPLADKKIHQVALGQNHTMAIAGNGELWTWGLNSDSQLGYALPPPTRADEEPMSLVPRQVFGTLKKELIQGVAASTIHSVAHTGASLFCWGRNAGQLALMDADSRSLDIQATPRRVAASLLTAPILMVSAIDKATTVLLANHNVWVFTNYGYNLVKFPTLDPFVNYNLSSYANRRESGRKEIISIASGGDTIAAVTSRGDLFTMNINSKGESDQPNGSTTNPAKIKGAVSQPQCVWDSRKDGVTSMSVGEHGSVIICTESGAVWKRVKRTNGKLLSSAGHKKKDFKFERVPYITNCTKVQSSTFGTFAAIRKDSKVMAEEISVAKPSIWEDLGSLLCLTNFEASLPTSGLNESRTAWDKAIAREKHSSVVHELLKSPDIETDLTQMLRFGSTQFKSIDLRVNTTTAPDIKIPVHGWLLSARSLVVLDALSKFRRGGRQSDQDIFILSEYEGRILMTFHQIDILTLLNIVVFSYLDTMMPVWKYTKEAPPLAHRFRQVRIELMRIATKLQMTRLESAARLQRSVEPSLDSNLQGAISDKRFFEDGDILVQLDGEDFPVHSQLVCKRCPFFEGMFHGRSQGGWLTSRRLGQAAEDRIQVNLEHVNPETFMMVIQYIYGDVGEDLFEDVTCASLDEFSEIVLDVMATANELMLDRLSQACQCVIGKFVTTRNIANLLNEISVCSVTEFKDVGLEYICLQLENMLENGNLDGMDEEVLLELDEVVRENQLARFPFVRSGRAELLLHEKHPDLLIDIEEERQRRVKEFAFKVTQREEEKKLSSSYRARFGSLDEMAAFSRTPDAGRRKSSYAKNEPFSPSLRPKESHGDLIFDMEEDVAKHGDVSSPAAPRPLPQPDLDVEPMTQLPEAAWQQAKRTYPVSFSKSPGSPAPSVAFPASRNSSGTPATPSNNSMRKANGPWASPILSTTKLDLRGIISEASSKPTSALTTSLAAASRDAPSPKPPAKMSQKERKRQMQKQAEVQAATENGKISAKPWQPVSSGGDPAPWKVASPAPKTSLQEAMASEAQKRGPVPNAKPLIAAETEPQAKRRTASPDTKFSGQNRSRRAVIDSPASSSQQAASPLIPHSKSYIARERKEEPLVGGTLADIIGQQKREQELVKEAVAKRSLQEIQQEQAFQEWWDQESRRAQQEEAQRSVRPAKERGDGGNKRGRRSRGGGSAGGDANTGKDNSGLGKEATNKAEQASASSRRPKARGGGKAATVKTAAGKGGKK</sequence>
<dbReference type="CDD" id="cd18186">
    <property type="entry name" value="BTB_POZ_ZBTB_KLHL-like"/>
    <property type="match status" value="1"/>
</dbReference>
<feature type="domain" description="BTB" evidence="4">
    <location>
        <begin position="888"/>
        <end position="959"/>
    </location>
</feature>
<accession>A0A2S7YMH5</accession>
<dbReference type="Pfam" id="PF00651">
    <property type="entry name" value="BTB"/>
    <property type="match status" value="1"/>
</dbReference>
<gene>
    <name evidence="5" type="ORF">BB8028_0007g05810</name>
</gene>
<keyword evidence="1" id="KW-0677">Repeat</keyword>
<evidence type="ECO:0000259" key="4">
    <source>
        <dbReference type="PROSITE" id="PS50097"/>
    </source>
</evidence>
<evidence type="ECO:0000313" key="6">
    <source>
        <dbReference type="Proteomes" id="UP000237441"/>
    </source>
</evidence>
<feature type="compositionally biased region" description="Low complexity" evidence="3">
    <location>
        <begin position="1411"/>
        <end position="1422"/>
    </location>
</feature>
<dbReference type="PANTHER" id="PTHR22872">
    <property type="entry name" value="BTK-BINDING PROTEIN-RELATED"/>
    <property type="match status" value="1"/>
</dbReference>
<feature type="region of interest" description="Disordered" evidence="3">
    <location>
        <begin position="1278"/>
        <end position="1440"/>
    </location>
</feature>
<dbReference type="InterPro" id="IPR051625">
    <property type="entry name" value="Signaling_Regulatory_Domain"/>
</dbReference>
<protein>
    <recommendedName>
        <fullName evidence="4">BTB domain-containing protein</fullName>
    </recommendedName>
</protein>
<feature type="region of interest" description="Disordered" evidence="3">
    <location>
        <begin position="1213"/>
        <end position="1262"/>
    </location>
</feature>
<dbReference type="PROSITE" id="PS50097">
    <property type="entry name" value="BTB"/>
    <property type="match status" value="1"/>
</dbReference>
<dbReference type="SMART" id="SM00225">
    <property type="entry name" value="BTB"/>
    <property type="match status" value="1"/>
</dbReference>
<dbReference type="InterPro" id="IPR000408">
    <property type="entry name" value="Reg_chr_condens"/>
</dbReference>
<reference evidence="5 6" key="1">
    <citation type="submission" date="2016-07" db="EMBL/GenBank/DDBJ databases">
        <title>Comparative genomics of the entomopathogenic fungus Beauveria bassiana.</title>
        <authorList>
            <person name="Valero Jimenez C.A."/>
            <person name="Zwaan B.J."/>
            <person name="Van Kan J.A."/>
            <person name="Takken W."/>
            <person name="Debets A.J."/>
            <person name="Schoustra S.E."/>
            <person name="Koenraadt C.J."/>
        </authorList>
    </citation>
    <scope>NUCLEOTIDE SEQUENCE [LARGE SCALE GENOMIC DNA]</scope>
    <source>
        <strain evidence="5 6">ARSEF 8028</strain>
    </source>
</reference>
<dbReference type="PROSITE" id="PS50012">
    <property type="entry name" value="RCC1_3"/>
    <property type="match status" value="2"/>
</dbReference>
<dbReference type="Gene3D" id="2.130.10.30">
    <property type="entry name" value="Regulator of chromosome condensation 1/beta-lactamase-inhibitor protein II"/>
    <property type="match status" value="1"/>
</dbReference>
<feature type="repeat" description="RCC1" evidence="2">
    <location>
        <begin position="316"/>
        <end position="368"/>
    </location>
</feature>
<dbReference type="Pfam" id="PF13540">
    <property type="entry name" value="RCC1_2"/>
    <property type="match status" value="1"/>
</dbReference>
<dbReference type="OrthoDB" id="1893551at2759"/>
<dbReference type="PANTHER" id="PTHR22872:SF2">
    <property type="entry name" value="INHIBITOR OF BRUTON TYROSINE KINASE"/>
    <property type="match status" value="1"/>
</dbReference>
<dbReference type="InterPro" id="IPR036770">
    <property type="entry name" value="Ankyrin_rpt-contain_sf"/>
</dbReference>
<feature type="region of interest" description="Disordered" evidence="3">
    <location>
        <begin position="188"/>
        <end position="208"/>
    </location>
</feature>
<feature type="compositionally biased region" description="Low complexity" evidence="3">
    <location>
        <begin position="1278"/>
        <end position="1294"/>
    </location>
</feature>
<evidence type="ECO:0000256" key="2">
    <source>
        <dbReference type="PROSITE-ProRule" id="PRU00235"/>
    </source>
</evidence>
<dbReference type="InterPro" id="IPR009091">
    <property type="entry name" value="RCC1/BLIP-II"/>
</dbReference>
<dbReference type="SUPFAM" id="SSF50985">
    <property type="entry name" value="RCC1/BLIP-II"/>
    <property type="match status" value="1"/>
</dbReference>
<feature type="region of interest" description="Disordered" evidence="3">
    <location>
        <begin position="1179"/>
        <end position="1199"/>
    </location>
</feature>
<dbReference type="SUPFAM" id="SSF54695">
    <property type="entry name" value="POZ domain"/>
    <property type="match status" value="1"/>
</dbReference>
<feature type="compositionally biased region" description="Polar residues" evidence="3">
    <location>
        <begin position="1393"/>
        <end position="1402"/>
    </location>
</feature>
<feature type="compositionally biased region" description="Polar residues" evidence="3">
    <location>
        <begin position="1237"/>
        <end position="1253"/>
    </location>
</feature>
<feature type="region of interest" description="Disordered" evidence="3">
    <location>
        <begin position="1139"/>
        <end position="1165"/>
    </location>
</feature>